<dbReference type="InterPro" id="IPR008220">
    <property type="entry name" value="HAT_MetX-like"/>
</dbReference>
<dbReference type="Pfam" id="PF00561">
    <property type="entry name" value="Abhydrolase_1"/>
    <property type="match status" value="1"/>
</dbReference>
<sequence>MTDTLPRLQTYKIADFPLQSGDVLPEATLAYRTYGTLNADRSNAIIYPTSYGVVDADVAWLIGAGRILDPTRYFIVAVNMFGNGASSSPSTMQRDPVTGRFARFSHVDNVTAQHRLITDHLGIDRLALAYGWSMGAQQALHWGALFPDAVARIFTICGTAKTSVHNWVFLDSLRATLITDPAWDGQKFTAHPERGLSAFGRVYAGWALSQAFYRERVFEKLGYSDVAAYLSATWDKAFLHRDPHNLLSLIDTWQCSDISANDRFGGDMDAALGAITARVVHMAASTDLYFRARDIRAEAARILNGHYAEMTTVWGHRGGNPQQSPADEVFLRKAVEGLLGT</sequence>
<feature type="active site" evidence="1">
    <location>
        <position position="287"/>
    </location>
</feature>
<evidence type="ECO:0000313" key="4">
    <source>
        <dbReference type="Proteomes" id="UP000198417"/>
    </source>
</evidence>
<keyword evidence="3" id="KW-0808">Transferase</keyword>
<protein>
    <submittedName>
        <fullName evidence="3">Homoserine O-acetyltransferase</fullName>
    </submittedName>
</protein>
<feature type="active site" evidence="1">
    <location>
        <position position="316"/>
    </location>
</feature>
<dbReference type="PANTHER" id="PTHR32268">
    <property type="entry name" value="HOMOSERINE O-ACETYLTRANSFERASE"/>
    <property type="match status" value="1"/>
</dbReference>
<reference evidence="3 4" key="1">
    <citation type="submission" date="2017-06" db="EMBL/GenBank/DDBJ databases">
        <authorList>
            <person name="Kim H.J."/>
            <person name="Triplett B.A."/>
        </authorList>
    </citation>
    <scope>NUCLEOTIDE SEQUENCE [LARGE SCALE GENOMIC DNA]</scope>
    <source>
        <strain evidence="3 4">DSM 29052</strain>
    </source>
</reference>
<dbReference type="AlphaFoldDB" id="A0A238YHU6"/>
<feature type="domain" description="AB hydrolase-1" evidence="2">
    <location>
        <begin position="68"/>
        <end position="191"/>
    </location>
</feature>
<dbReference type="GO" id="GO:0016747">
    <property type="term" value="F:acyltransferase activity, transferring groups other than amino-acyl groups"/>
    <property type="evidence" value="ECO:0007669"/>
    <property type="project" value="InterPro"/>
</dbReference>
<dbReference type="InterPro" id="IPR000073">
    <property type="entry name" value="AB_hydrolase_1"/>
</dbReference>
<evidence type="ECO:0000313" key="3">
    <source>
        <dbReference type="EMBL" id="SNR70194.1"/>
    </source>
</evidence>
<dbReference type="NCBIfam" id="NF005757">
    <property type="entry name" value="PRK07581.1"/>
    <property type="match status" value="1"/>
</dbReference>
<dbReference type="SUPFAM" id="SSF53474">
    <property type="entry name" value="alpha/beta-Hydrolases"/>
    <property type="match status" value="1"/>
</dbReference>
<dbReference type="InterPro" id="IPR029058">
    <property type="entry name" value="AB_hydrolase_fold"/>
</dbReference>
<dbReference type="EMBL" id="FZNN01000017">
    <property type="protein sequence ID" value="SNR70194.1"/>
    <property type="molecule type" value="Genomic_DNA"/>
</dbReference>
<dbReference type="PANTHER" id="PTHR32268:SF15">
    <property type="entry name" value="HOMOSERINE ACETYLTRANSFERASE FAMILY PROTEIN (AFU_ORTHOLOGUE AFUA_1G15350)"/>
    <property type="match status" value="1"/>
</dbReference>
<proteinExistence type="predicted"/>
<evidence type="ECO:0000259" key="2">
    <source>
        <dbReference type="Pfam" id="PF00561"/>
    </source>
</evidence>
<dbReference type="RefSeq" id="WP_089272439.1">
    <property type="nucleotide sequence ID" value="NZ_FZNN01000017.1"/>
</dbReference>
<organism evidence="3 4">
    <name type="scientific">Puniceibacterium sediminis</name>
    <dbReference type="NCBI Taxonomy" id="1608407"/>
    <lineage>
        <taxon>Bacteria</taxon>
        <taxon>Pseudomonadati</taxon>
        <taxon>Pseudomonadota</taxon>
        <taxon>Alphaproteobacteria</taxon>
        <taxon>Rhodobacterales</taxon>
        <taxon>Paracoccaceae</taxon>
        <taxon>Puniceibacterium</taxon>
    </lineage>
</organism>
<accession>A0A238YHU6</accession>
<dbReference type="Gene3D" id="3.40.50.1820">
    <property type="entry name" value="alpha/beta hydrolase"/>
    <property type="match status" value="1"/>
</dbReference>
<dbReference type="OrthoDB" id="9800754at2"/>
<evidence type="ECO:0000256" key="1">
    <source>
        <dbReference type="PIRSR" id="PIRSR000443-1"/>
    </source>
</evidence>
<keyword evidence="4" id="KW-1185">Reference proteome</keyword>
<gene>
    <name evidence="3" type="ORF">SAMN06265370_1176</name>
</gene>
<feature type="active site" description="Nucleophile" evidence="1">
    <location>
        <position position="133"/>
    </location>
</feature>
<dbReference type="PIRSF" id="PIRSF000443">
    <property type="entry name" value="Homoser_Ac_trans"/>
    <property type="match status" value="1"/>
</dbReference>
<dbReference type="Proteomes" id="UP000198417">
    <property type="component" value="Unassembled WGS sequence"/>
</dbReference>
<name>A0A238YHU6_9RHOB</name>